<keyword evidence="1" id="KW-0328">Glycosyltransferase</keyword>
<name>H0R5G9_9ACTN</name>
<organism evidence="6 7">
    <name type="scientific">Gordonia effusa NBRC 100432</name>
    <dbReference type="NCBI Taxonomy" id="1077974"/>
    <lineage>
        <taxon>Bacteria</taxon>
        <taxon>Bacillati</taxon>
        <taxon>Actinomycetota</taxon>
        <taxon>Actinomycetes</taxon>
        <taxon>Mycobacteriales</taxon>
        <taxon>Gordoniaceae</taxon>
        <taxon>Gordonia</taxon>
    </lineage>
</organism>
<evidence type="ECO:0000259" key="4">
    <source>
        <dbReference type="Pfam" id="PF00534"/>
    </source>
</evidence>
<dbReference type="PANTHER" id="PTHR45947">
    <property type="entry name" value="SULFOQUINOVOSYL TRANSFERASE SQD2"/>
    <property type="match status" value="1"/>
</dbReference>
<dbReference type="EMBL" id="BAEH01000110">
    <property type="protein sequence ID" value="GAB20320.1"/>
    <property type="molecule type" value="Genomic_DNA"/>
</dbReference>
<evidence type="ECO:0000256" key="1">
    <source>
        <dbReference type="ARBA" id="ARBA00022676"/>
    </source>
</evidence>
<dbReference type="Gene3D" id="3.40.50.2000">
    <property type="entry name" value="Glycogen Phosphorylase B"/>
    <property type="match status" value="2"/>
</dbReference>
<dbReference type="Proteomes" id="UP000035034">
    <property type="component" value="Unassembled WGS sequence"/>
</dbReference>
<dbReference type="InterPro" id="IPR028098">
    <property type="entry name" value="Glyco_trans_4-like_N"/>
</dbReference>
<dbReference type="SUPFAM" id="SSF53756">
    <property type="entry name" value="UDP-Glycosyltransferase/glycogen phosphorylase"/>
    <property type="match status" value="1"/>
</dbReference>
<accession>H0R5G9</accession>
<dbReference type="PANTHER" id="PTHR45947:SF3">
    <property type="entry name" value="SULFOQUINOVOSYL TRANSFERASE SQD2"/>
    <property type="match status" value="1"/>
</dbReference>
<evidence type="ECO:0000313" key="7">
    <source>
        <dbReference type="Proteomes" id="UP000035034"/>
    </source>
</evidence>
<evidence type="ECO:0000313" key="6">
    <source>
        <dbReference type="EMBL" id="GAB20320.1"/>
    </source>
</evidence>
<proteinExistence type="predicted"/>
<comment type="caution">
    <text evidence="6">The sequence shown here is derived from an EMBL/GenBank/DDBJ whole genome shotgun (WGS) entry which is preliminary data.</text>
</comment>
<reference evidence="6 7" key="1">
    <citation type="submission" date="2011-12" db="EMBL/GenBank/DDBJ databases">
        <title>Whole genome shotgun sequence of Gordonia effusa NBRC 100432.</title>
        <authorList>
            <person name="Yoshida I."/>
            <person name="Takarada H."/>
            <person name="Hosoyama A."/>
            <person name="Tsuchikane K."/>
            <person name="Katsumata H."/>
            <person name="Yamazaki S."/>
            <person name="Fujita N."/>
        </authorList>
    </citation>
    <scope>NUCLEOTIDE SEQUENCE [LARGE SCALE GENOMIC DNA]</scope>
    <source>
        <strain evidence="6 7">NBRC 100432</strain>
    </source>
</reference>
<sequence length="433" mass="47070">MVSAHADPLADTSGPSSGGQNIHIAELSSALTRHGHDITVYTRRACAHGARERVADAGYRVVRIDAGPPVPIPRDEVYNYLHELTDGLSIALAADRPDIVHAHFWMSAIAAELAAFPERLPVVVTYHSLGCIERKYAETSDIGPTQRIPLETVAGRRATAIAATCTDEVRNLHEMGVPTQRIKIIPRGVDIDRFGDLTTAWPNAVPARKQRYRVAVAGSLLPRKGIETVIEAIAGVRDAELIVSGGPVIGEFSDDPYFERLMRCAASHSVEDRVTFLGSIPHEAIPALLRSADIVAHVPWYESFGMVAIEAMAVGTPVVTSAVGGMLDTVIPGVTGEHVAARDAGALAATLTSLLADEAKLRSYARIGRERIRQHYQWSDVALKTERLYRRILDDARDRRAARTPVGASSAQKVDRVHLPIGARRVERRDVVM</sequence>
<dbReference type="GO" id="GO:1903509">
    <property type="term" value="P:liposaccharide metabolic process"/>
    <property type="evidence" value="ECO:0007669"/>
    <property type="project" value="UniProtKB-ARBA"/>
</dbReference>
<feature type="domain" description="Glycosyltransferase subfamily 4-like N-terminal" evidence="5">
    <location>
        <begin position="18"/>
        <end position="193"/>
    </location>
</feature>
<feature type="domain" description="Glycosyl transferase family 1" evidence="4">
    <location>
        <begin position="201"/>
        <end position="370"/>
    </location>
</feature>
<evidence type="ECO:0000256" key="3">
    <source>
        <dbReference type="SAM" id="MobiDB-lite"/>
    </source>
</evidence>
<keyword evidence="2 6" id="KW-0808">Transferase</keyword>
<keyword evidence="7" id="KW-1185">Reference proteome</keyword>
<dbReference type="GO" id="GO:1901137">
    <property type="term" value="P:carbohydrate derivative biosynthetic process"/>
    <property type="evidence" value="ECO:0007669"/>
    <property type="project" value="UniProtKB-ARBA"/>
</dbReference>
<protein>
    <submittedName>
        <fullName evidence="6">Putative glycosyltransferase</fullName>
    </submittedName>
</protein>
<dbReference type="eggNOG" id="COG0297">
    <property type="taxonomic scope" value="Bacteria"/>
</dbReference>
<dbReference type="Pfam" id="PF00534">
    <property type="entry name" value="Glycos_transf_1"/>
    <property type="match status" value="1"/>
</dbReference>
<dbReference type="InterPro" id="IPR050194">
    <property type="entry name" value="Glycosyltransferase_grp1"/>
</dbReference>
<evidence type="ECO:0000259" key="5">
    <source>
        <dbReference type="Pfam" id="PF13439"/>
    </source>
</evidence>
<dbReference type="Pfam" id="PF13439">
    <property type="entry name" value="Glyco_transf_4"/>
    <property type="match status" value="1"/>
</dbReference>
<dbReference type="GO" id="GO:0016757">
    <property type="term" value="F:glycosyltransferase activity"/>
    <property type="evidence" value="ECO:0007669"/>
    <property type="project" value="UniProtKB-KW"/>
</dbReference>
<dbReference type="STRING" id="1077974.GOEFS_110_00490"/>
<evidence type="ECO:0000256" key="2">
    <source>
        <dbReference type="ARBA" id="ARBA00022679"/>
    </source>
</evidence>
<dbReference type="AlphaFoldDB" id="H0R5G9"/>
<gene>
    <name evidence="6" type="ORF">GOEFS_110_00490</name>
</gene>
<feature type="region of interest" description="Disordered" evidence="3">
    <location>
        <begin position="1"/>
        <end position="21"/>
    </location>
</feature>
<dbReference type="InterPro" id="IPR001296">
    <property type="entry name" value="Glyco_trans_1"/>
</dbReference>